<dbReference type="PANTHER" id="PTHR23048:SF0">
    <property type="entry name" value="CALMODULIN LIKE 3"/>
    <property type="match status" value="1"/>
</dbReference>
<dbReference type="Pfam" id="PF13499">
    <property type="entry name" value="EF-hand_7"/>
    <property type="match status" value="2"/>
</dbReference>
<dbReference type="PROSITE" id="PS00018">
    <property type="entry name" value="EF_HAND_1"/>
    <property type="match status" value="3"/>
</dbReference>
<evidence type="ECO:0000256" key="3">
    <source>
        <dbReference type="ARBA" id="ARBA00022837"/>
    </source>
</evidence>
<dbReference type="Gene3D" id="1.10.238.10">
    <property type="entry name" value="EF-hand"/>
    <property type="match status" value="2"/>
</dbReference>
<dbReference type="PROSITE" id="PS50222">
    <property type="entry name" value="EF_HAND_2"/>
    <property type="match status" value="3"/>
</dbReference>
<organism evidence="5 6">
    <name type="scientific">Cyclotella cryptica</name>
    <dbReference type="NCBI Taxonomy" id="29204"/>
    <lineage>
        <taxon>Eukaryota</taxon>
        <taxon>Sar</taxon>
        <taxon>Stramenopiles</taxon>
        <taxon>Ochrophyta</taxon>
        <taxon>Bacillariophyta</taxon>
        <taxon>Coscinodiscophyceae</taxon>
        <taxon>Thalassiosirophycidae</taxon>
        <taxon>Stephanodiscales</taxon>
        <taxon>Stephanodiscaceae</taxon>
        <taxon>Cyclotella</taxon>
    </lineage>
</organism>
<dbReference type="InterPro" id="IPR050230">
    <property type="entry name" value="CALM/Myosin/TropC-like"/>
</dbReference>
<evidence type="ECO:0000256" key="1">
    <source>
        <dbReference type="ARBA" id="ARBA00020786"/>
    </source>
</evidence>
<evidence type="ECO:0000313" key="5">
    <source>
        <dbReference type="EMBL" id="KAL3803829.1"/>
    </source>
</evidence>
<dbReference type="InterPro" id="IPR002048">
    <property type="entry name" value="EF_hand_dom"/>
</dbReference>
<proteinExistence type="predicted"/>
<dbReference type="EMBL" id="JABMIG020000011">
    <property type="protein sequence ID" value="KAL3803829.1"/>
    <property type="molecule type" value="Genomic_DNA"/>
</dbReference>
<feature type="domain" description="EF-hand" evidence="4">
    <location>
        <begin position="75"/>
        <end position="110"/>
    </location>
</feature>
<feature type="domain" description="EF-hand" evidence="4">
    <location>
        <begin position="150"/>
        <end position="181"/>
    </location>
</feature>
<reference evidence="5 6" key="1">
    <citation type="journal article" date="2020" name="G3 (Bethesda)">
        <title>Improved Reference Genome for Cyclotella cryptica CCMP332, a Model for Cell Wall Morphogenesis, Salinity Adaptation, and Lipid Production in Diatoms (Bacillariophyta).</title>
        <authorList>
            <person name="Roberts W.R."/>
            <person name="Downey K.M."/>
            <person name="Ruck E.C."/>
            <person name="Traller J.C."/>
            <person name="Alverson A.J."/>
        </authorList>
    </citation>
    <scope>NUCLEOTIDE SEQUENCE [LARGE SCALE GENOMIC DNA]</scope>
    <source>
        <strain evidence="5 6">CCMP332</strain>
    </source>
</reference>
<dbReference type="FunFam" id="1.10.238.10:FF:000001">
    <property type="entry name" value="Calmodulin 1"/>
    <property type="match status" value="1"/>
</dbReference>
<dbReference type="PANTHER" id="PTHR23048">
    <property type="entry name" value="MYOSIN LIGHT CHAIN 1, 3"/>
    <property type="match status" value="1"/>
</dbReference>
<evidence type="ECO:0000313" key="6">
    <source>
        <dbReference type="Proteomes" id="UP001516023"/>
    </source>
</evidence>
<dbReference type="InterPro" id="IPR018247">
    <property type="entry name" value="EF_Hand_1_Ca_BS"/>
</dbReference>
<gene>
    <name evidence="5" type="ORF">HJC23_003991</name>
</gene>
<keyword evidence="2" id="KW-0677">Repeat</keyword>
<dbReference type="AlphaFoldDB" id="A0ABD3QTY2"/>
<dbReference type="SUPFAM" id="SSF47473">
    <property type="entry name" value="EF-hand"/>
    <property type="match status" value="1"/>
</dbReference>
<dbReference type="CDD" id="cd00051">
    <property type="entry name" value="EFh"/>
    <property type="match status" value="1"/>
</dbReference>
<feature type="domain" description="EF-hand" evidence="4">
    <location>
        <begin position="114"/>
        <end position="149"/>
    </location>
</feature>
<protein>
    <recommendedName>
        <fullName evidence="1">Calmodulin</fullName>
    </recommendedName>
</protein>
<evidence type="ECO:0000259" key="4">
    <source>
        <dbReference type="PROSITE" id="PS50222"/>
    </source>
</evidence>
<comment type="caution">
    <text evidence="5">The sequence shown here is derived from an EMBL/GenBank/DDBJ whole genome shotgun (WGS) entry which is preliminary data.</text>
</comment>
<keyword evidence="3" id="KW-0106">Calcium</keyword>
<name>A0ABD3QTY2_9STRA</name>
<keyword evidence="6" id="KW-1185">Reference proteome</keyword>
<dbReference type="InterPro" id="IPR011992">
    <property type="entry name" value="EF-hand-dom_pair"/>
</dbReference>
<dbReference type="SMART" id="SM00054">
    <property type="entry name" value="EFh"/>
    <property type="match status" value="4"/>
</dbReference>
<dbReference type="Proteomes" id="UP001516023">
    <property type="component" value="Unassembled WGS sequence"/>
</dbReference>
<accession>A0ABD3QTY2</accession>
<sequence>MPKKHKLSEEEVADLKEAFNMFDIDGDAVLGQLFAPRFMFHLSVYYSSLSRKILDQGTITIVELKEVMKSLGQNPTDKELKRMINSVDDNGDNEIDFEEFLVLMSSKKGNRNDDPDRELREAFKVFDSDGNGSISKSELKKLMSNLGQRLSDAELDAMMGEVDIDGNGEIDFDEFKQMMVS</sequence>
<evidence type="ECO:0000256" key="2">
    <source>
        <dbReference type="ARBA" id="ARBA00022737"/>
    </source>
</evidence>